<dbReference type="EMBL" id="CZKA01000024">
    <property type="protein sequence ID" value="CUR55815.1"/>
    <property type="molecule type" value="Genomic_DNA"/>
</dbReference>
<sequence>MTSTTLTDSRHAVEEAFLAFLHDRLSEEVRAAARRHSAAESVSPVSERGLRLLDELVRGLENGEAPDHMSLGLLTVAYGDHPDFLPRWNRWTPED</sequence>
<protein>
    <submittedName>
        <fullName evidence="1">Uncharacterized protein</fullName>
    </submittedName>
</protein>
<accession>A0A2P2C1C5</accession>
<dbReference type="AlphaFoldDB" id="A0A2P2C1C5"/>
<name>A0A2P2C1C5_9ZZZZ</name>
<evidence type="ECO:0000313" key="1">
    <source>
        <dbReference type="EMBL" id="CUR55815.1"/>
    </source>
</evidence>
<organism evidence="1">
    <name type="scientific">metagenome</name>
    <dbReference type="NCBI Taxonomy" id="256318"/>
    <lineage>
        <taxon>unclassified sequences</taxon>
        <taxon>metagenomes</taxon>
    </lineage>
</organism>
<proteinExistence type="predicted"/>
<gene>
    <name evidence="1" type="ORF">NOCA2300047</name>
</gene>
<reference evidence="1" key="1">
    <citation type="submission" date="2015-08" db="EMBL/GenBank/DDBJ databases">
        <authorList>
            <person name="Babu N.S."/>
            <person name="Beckwith C.J."/>
            <person name="Beseler K.G."/>
            <person name="Brison A."/>
            <person name="Carone J.V."/>
            <person name="Caskin T.P."/>
            <person name="Diamond M."/>
            <person name="Durham M.E."/>
            <person name="Foxe J.M."/>
            <person name="Go M."/>
            <person name="Henderson B.A."/>
            <person name="Jones I.B."/>
            <person name="McGettigan J.A."/>
            <person name="Micheletti S.J."/>
            <person name="Nasrallah M.E."/>
            <person name="Ortiz D."/>
            <person name="Piller C.R."/>
            <person name="Privatt S.R."/>
            <person name="Schneider S.L."/>
            <person name="Sharp S."/>
            <person name="Smith T.C."/>
            <person name="Stanton J.D."/>
            <person name="Ullery H.E."/>
            <person name="Wilson R.J."/>
            <person name="Serrano M.G."/>
            <person name="Buck G."/>
            <person name="Lee V."/>
            <person name="Wang Y."/>
            <person name="Carvalho R."/>
            <person name="Voegtly L."/>
            <person name="Shi R."/>
            <person name="Duckworth R."/>
            <person name="Johnson A."/>
            <person name="Loviza R."/>
            <person name="Walstead R."/>
            <person name="Shah Z."/>
            <person name="Kiflezghi M."/>
            <person name="Wade K."/>
            <person name="Ball S.L."/>
            <person name="Bradley K.W."/>
            <person name="Asai D.J."/>
            <person name="Bowman C.A."/>
            <person name="Russell D.A."/>
            <person name="Pope W.H."/>
            <person name="Jacobs-Sera D."/>
            <person name="Hendrix R.W."/>
            <person name="Hatfull G.F."/>
        </authorList>
    </citation>
    <scope>NUCLEOTIDE SEQUENCE</scope>
</reference>